<evidence type="ECO:0000313" key="1">
    <source>
        <dbReference type="EMBL" id="CUO88076.1"/>
    </source>
</evidence>
<dbReference type="AlphaFoldDB" id="A0A174IPJ3"/>
<dbReference type="Proteomes" id="UP000095679">
    <property type="component" value="Unassembled WGS sequence"/>
</dbReference>
<name>A0A174IPJ3_9FIRM</name>
<dbReference type="SUPFAM" id="SSF50447">
    <property type="entry name" value="Translation proteins"/>
    <property type="match status" value="1"/>
</dbReference>
<dbReference type="EMBL" id="CYZL01000028">
    <property type="protein sequence ID" value="CUO88076.1"/>
    <property type="molecule type" value="Genomic_DNA"/>
</dbReference>
<dbReference type="RefSeq" id="WP_055299536.1">
    <property type="nucleotide sequence ID" value="NZ_BLYK01000027.1"/>
</dbReference>
<dbReference type="InterPro" id="IPR006597">
    <property type="entry name" value="Sel1-like"/>
</dbReference>
<dbReference type="Gene3D" id="1.25.40.10">
    <property type="entry name" value="Tetratricopeptide repeat domain"/>
    <property type="match status" value="4"/>
</dbReference>
<sequence>MKDNQMKFKMTISKINVIKVGSVLSGKVEKGEITVGDKIEFEGVDGKQELEIKGIADNDTRKRIERAGKDKNVGLLVVEKNCEQMGLQEGIMIYIAEEEAHEDYFSDLFGDLEEEKVEEGESNNKEVLANQAAIRIVVVYSDKLESISVDGIQMKDISVIKNMPIPNWFSETEDRNGWEGLIAEIRKMLDDDSVDLSFEFHGPQESQYIFEECISKRGFGNNKISKETVAKENLEEAKRKEHRGLYNEAFKDYLQAADFGELEEAQFKVGEYYYAYCEGESKADFSLSEEEAIAQAIKYYELAANKGNADAQYSLYTIFYEGIYVEENYEEAFKWGMKAANQGHADAEYGVAEAYQYGNGVKIDYKEAVKWYERAADQGLTEALTELGYDYKFGDMNLSVNYGKSFAYYIQAAQKGDMAGQANVAEFYMEGKGIEKNEEEALKWYRKAAEQGDADSEYAIGQYYEYDGNDIKLAIEWYRKAAEQGYVDAQMKMKDCYENGEGLEKDLTQAFEWAEKAAIQGNIKAQCYLGKCYKEGVGVKADKDKAIEWYEKAAEQGDAEAQCEVGKSYDIWASDDRVLFRKYENTKEENDEKALPWYKKAAEQGYAEAQYRYGIIYCRSAFYNTEDMGLSEKIKIGDEWNKKAADNEHPYIDACLKIADYHYDYIDEHPVGRSAAMLAAAAAIPVANVITLPAAIAGTIGTRFAKKWLFVDTDDGKEMIKYYRRAAELGSEKAKERLKELEKYL</sequence>
<dbReference type="SUPFAM" id="SSF81901">
    <property type="entry name" value="HCP-like"/>
    <property type="match status" value="3"/>
</dbReference>
<gene>
    <name evidence="1" type="ORF">ERS852450_02591</name>
</gene>
<proteinExistence type="predicted"/>
<dbReference type="PANTHER" id="PTHR11102:SF160">
    <property type="entry name" value="ERAD-ASSOCIATED E3 UBIQUITIN-PROTEIN LIGASE COMPONENT HRD3"/>
    <property type="match status" value="1"/>
</dbReference>
<dbReference type="InterPro" id="IPR050767">
    <property type="entry name" value="Sel1_AlgK"/>
</dbReference>
<dbReference type="InterPro" id="IPR009000">
    <property type="entry name" value="Transl_B-barrel_sf"/>
</dbReference>
<dbReference type="InterPro" id="IPR011990">
    <property type="entry name" value="TPR-like_helical_dom_sf"/>
</dbReference>
<accession>A0A174IPJ3</accession>
<dbReference type="SMART" id="SM00671">
    <property type="entry name" value="SEL1"/>
    <property type="match status" value="9"/>
</dbReference>
<dbReference type="PANTHER" id="PTHR11102">
    <property type="entry name" value="SEL-1-LIKE PROTEIN"/>
    <property type="match status" value="1"/>
</dbReference>
<dbReference type="Gene3D" id="2.40.30.10">
    <property type="entry name" value="Translation factors"/>
    <property type="match status" value="1"/>
</dbReference>
<dbReference type="Pfam" id="PF08238">
    <property type="entry name" value="Sel1"/>
    <property type="match status" value="11"/>
</dbReference>
<organism evidence="1 2">
    <name type="scientific">Anaerobutyricum hallii</name>
    <dbReference type="NCBI Taxonomy" id="39488"/>
    <lineage>
        <taxon>Bacteria</taxon>
        <taxon>Bacillati</taxon>
        <taxon>Bacillota</taxon>
        <taxon>Clostridia</taxon>
        <taxon>Lachnospirales</taxon>
        <taxon>Lachnospiraceae</taxon>
        <taxon>Anaerobutyricum</taxon>
    </lineage>
</organism>
<reference evidence="1 2" key="1">
    <citation type="submission" date="2015-09" db="EMBL/GenBank/DDBJ databases">
        <authorList>
            <consortium name="Pathogen Informatics"/>
        </authorList>
    </citation>
    <scope>NUCLEOTIDE SEQUENCE [LARGE SCALE GENOMIC DNA]</scope>
    <source>
        <strain evidence="1 2">2789STDY5834835</strain>
    </source>
</reference>
<protein>
    <submittedName>
        <fullName evidence="1">Sel1 repeat</fullName>
    </submittedName>
</protein>
<evidence type="ECO:0000313" key="2">
    <source>
        <dbReference type="Proteomes" id="UP000095679"/>
    </source>
</evidence>